<reference evidence="2" key="1">
    <citation type="journal article" date="2019" name="Int. J. Syst. Evol. Microbiol.">
        <title>The Global Catalogue of Microorganisms (GCM) 10K type strain sequencing project: providing services to taxonomists for standard genome sequencing and annotation.</title>
        <authorList>
            <consortium name="The Broad Institute Genomics Platform"/>
            <consortium name="The Broad Institute Genome Sequencing Center for Infectious Disease"/>
            <person name="Wu L."/>
            <person name="Ma J."/>
        </authorList>
    </citation>
    <scope>NUCLEOTIDE SEQUENCE [LARGE SCALE GENOMIC DNA]</scope>
    <source>
        <strain evidence="2">CCUG 49339</strain>
    </source>
</reference>
<sequence length="171" mass="20192">MDKSFKLLPLEKKDANLRQRWEVQSLWPLRDDQDETKGMIIQLVGPADSVLEEILYWLPGMSEDYFKNHVLYSFDANIDENMDETYKFEGETVTLQLTLTSEELTLFLPYTPSIMAEIEHSIVHLGPYFLISDKDHQEYYSGGMKTWGPYDHNWKEYLIESYKASSRLNEY</sequence>
<accession>A0ABW4LPY9</accession>
<dbReference type="RefSeq" id="WP_377928346.1">
    <property type="nucleotide sequence ID" value="NZ_JBHUEM010000017.1"/>
</dbReference>
<name>A0ABW4LPY9_9BACI</name>
<evidence type="ECO:0000313" key="1">
    <source>
        <dbReference type="EMBL" id="MFD1737146.1"/>
    </source>
</evidence>
<proteinExistence type="predicted"/>
<dbReference type="Proteomes" id="UP001597214">
    <property type="component" value="Unassembled WGS sequence"/>
</dbReference>
<keyword evidence="2" id="KW-1185">Reference proteome</keyword>
<organism evidence="1 2">
    <name type="scientific">Bacillus salitolerans</name>
    <dbReference type="NCBI Taxonomy" id="1437434"/>
    <lineage>
        <taxon>Bacteria</taxon>
        <taxon>Bacillati</taxon>
        <taxon>Bacillota</taxon>
        <taxon>Bacilli</taxon>
        <taxon>Bacillales</taxon>
        <taxon>Bacillaceae</taxon>
        <taxon>Bacillus</taxon>
    </lineage>
</organism>
<gene>
    <name evidence="1" type="ORF">ACFSCX_11350</name>
</gene>
<comment type="caution">
    <text evidence="1">The sequence shown here is derived from an EMBL/GenBank/DDBJ whole genome shotgun (WGS) entry which is preliminary data.</text>
</comment>
<evidence type="ECO:0000313" key="2">
    <source>
        <dbReference type="Proteomes" id="UP001597214"/>
    </source>
</evidence>
<protein>
    <submittedName>
        <fullName evidence="1">Uncharacterized protein</fullName>
    </submittedName>
</protein>
<dbReference type="EMBL" id="JBHUEM010000017">
    <property type="protein sequence ID" value="MFD1737146.1"/>
    <property type="molecule type" value="Genomic_DNA"/>
</dbReference>